<feature type="coiled-coil region" evidence="4">
    <location>
        <begin position="532"/>
        <end position="559"/>
    </location>
</feature>
<accession>A0A1I8GCG6</accession>
<feature type="transmembrane region" description="Helical" evidence="6">
    <location>
        <begin position="819"/>
        <end position="841"/>
    </location>
</feature>
<dbReference type="Gene3D" id="3.10.20.90">
    <property type="entry name" value="Phosphatidylinositol 3-kinase Catalytic Subunit, Chain A, domain 1"/>
    <property type="match status" value="1"/>
</dbReference>
<protein>
    <submittedName>
        <fullName evidence="9">FERM domain-containing protein</fullName>
    </submittedName>
</protein>
<dbReference type="SMART" id="SM00295">
    <property type="entry name" value="B41"/>
    <property type="match status" value="1"/>
</dbReference>
<dbReference type="CDD" id="cd17187">
    <property type="entry name" value="FERM_F1_ERM"/>
    <property type="match status" value="1"/>
</dbReference>
<proteinExistence type="predicted"/>
<keyword evidence="8" id="KW-1185">Reference proteome</keyword>
<dbReference type="SUPFAM" id="SSF50729">
    <property type="entry name" value="PH domain-like"/>
    <property type="match status" value="1"/>
</dbReference>
<dbReference type="CDD" id="cd13194">
    <property type="entry name" value="FERM_C_ERM"/>
    <property type="match status" value="1"/>
</dbReference>
<organism evidence="8 9">
    <name type="scientific">Macrostomum lignano</name>
    <dbReference type="NCBI Taxonomy" id="282301"/>
    <lineage>
        <taxon>Eukaryota</taxon>
        <taxon>Metazoa</taxon>
        <taxon>Spiralia</taxon>
        <taxon>Lophotrochozoa</taxon>
        <taxon>Platyhelminthes</taxon>
        <taxon>Rhabditophora</taxon>
        <taxon>Macrostomorpha</taxon>
        <taxon>Macrostomida</taxon>
        <taxon>Macrostomidae</taxon>
        <taxon>Macrostomum</taxon>
    </lineage>
</organism>
<evidence type="ECO:0000256" key="4">
    <source>
        <dbReference type="SAM" id="Coils"/>
    </source>
</evidence>
<dbReference type="GO" id="GO:0005886">
    <property type="term" value="C:plasma membrane"/>
    <property type="evidence" value="ECO:0007669"/>
    <property type="project" value="UniProtKB-SubCell"/>
</dbReference>
<keyword evidence="6" id="KW-1133">Transmembrane helix</keyword>
<dbReference type="InterPro" id="IPR011993">
    <property type="entry name" value="PH-like_dom_sf"/>
</dbReference>
<feature type="coiled-coil region" evidence="4">
    <location>
        <begin position="308"/>
        <end position="464"/>
    </location>
</feature>
<dbReference type="InterPro" id="IPR019747">
    <property type="entry name" value="FERM_CS"/>
</dbReference>
<dbReference type="InterPro" id="IPR008954">
    <property type="entry name" value="Moesin_tail_sf"/>
</dbReference>
<evidence type="ECO:0000256" key="5">
    <source>
        <dbReference type="SAM" id="MobiDB-lite"/>
    </source>
</evidence>
<dbReference type="InterPro" id="IPR019748">
    <property type="entry name" value="FERM_central"/>
</dbReference>
<dbReference type="InterPro" id="IPR011174">
    <property type="entry name" value="ERM"/>
</dbReference>
<evidence type="ECO:0000256" key="2">
    <source>
        <dbReference type="ARBA" id="ARBA00022475"/>
    </source>
</evidence>
<dbReference type="PANTHER" id="PTHR23281">
    <property type="entry name" value="MERLIN/MOESIN/EZRIN/RADIXIN"/>
    <property type="match status" value="1"/>
</dbReference>
<evidence type="ECO:0000256" key="6">
    <source>
        <dbReference type="SAM" id="Phobius"/>
    </source>
</evidence>
<feature type="domain" description="FERM" evidence="7">
    <location>
        <begin position="5"/>
        <end position="297"/>
    </location>
</feature>
<dbReference type="InterPro" id="IPR041789">
    <property type="entry name" value="ERM_FERM_C"/>
</dbReference>
<dbReference type="PRINTS" id="PR00935">
    <property type="entry name" value="BAND41"/>
</dbReference>
<sequence>MGKPINVKVTTMDAELEFSIQSNTSGKQLFDQVVKTIGLREIWYFGLRYIDSKGFPTWLKLNKKVMQQDLPKEAQMVFEFRVKFYPEDACEELIQDVTQRMFYLQVKEAILNGDVFCPPETAVLLASTACQVKFGDYNPEVHTAGFLSREKTFPIPVHVLEKHSLTKGDWEEKIVNWYKEMRGRMKEDAMLEYLKVAQDLEMYGVNYFEIKNKKGTDLFLGVDALGLNIYAKDDKLTPKIGFPWSEIRNISFNDKKFVIKPNDRRAPDFVFFASRLRINKRILALCMGNHELYMRRRKPDTIEVQQMKAQAKEDRANKQFEKVRLERERAAREEAESRRHELEDRLRELEKEQESYARERDEQTRRLAEMSRQMEEIQRQRDEIEAARERAEEIRQQLESQVQMSAEERARLVEENEKVQAMVAAKEEEAQQATEELTTMRSELETVRKDLEDTTGRMQELSTQAAAANSAAAAAASAASASASAPAASASAVHAAHLDEIDDDVADEKNYSFDSLRNGEPTVDREDIRGEYTQEQSVKAKLEEMRDELNNARREEKVQPIDKLHETNVREGRSKFKTLQKIRLGNTKKRIDEFESIVLAALQIVYANILEVQQVLQAPDLGLQDLNGLVLGEALLHLLLVGESGDVVGLADVLQALRLARRRLLRWPAIAGGFRRSAGRHLADAGAAVPQAGLIRLRDRSILVRSSSRTRSMVPAFALMMESITSFESSKLSFLNVFQLRSIQFFFFCSVLLHGTPSLKSRAMFFLGRDSGIWSIQAYRSCRTSSSISAMPELSAAGRQKNFLPLSESVASLQANTTAALVAAALVVLCAICSAGFMCFCRKRLPRKGSYETKEAEGAAVTDNADEAIRRGQTGQPALKEEFY</sequence>
<dbReference type="Pfam" id="PF09379">
    <property type="entry name" value="FERM_N"/>
    <property type="match status" value="1"/>
</dbReference>
<dbReference type="SUPFAM" id="SSF48678">
    <property type="entry name" value="Moesin tail domain"/>
    <property type="match status" value="1"/>
</dbReference>
<dbReference type="WBParaSite" id="maker-uti_cns_0001541-snap-gene-0.2-mRNA-1">
    <property type="protein sequence ID" value="maker-uti_cns_0001541-snap-gene-0.2-mRNA-1"/>
    <property type="gene ID" value="maker-uti_cns_0001541-snap-gene-0.2"/>
</dbReference>
<dbReference type="InterPro" id="IPR000798">
    <property type="entry name" value="Ez/rad/moesin-like"/>
</dbReference>
<dbReference type="InterPro" id="IPR018979">
    <property type="entry name" value="FERM_N"/>
</dbReference>
<dbReference type="CDD" id="cd14473">
    <property type="entry name" value="FERM_B-lobe"/>
    <property type="match status" value="1"/>
</dbReference>
<dbReference type="PROSITE" id="PS00660">
    <property type="entry name" value="FERM_1"/>
    <property type="match status" value="1"/>
</dbReference>
<keyword evidence="4" id="KW-0175">Coiled coil</keyword>
<dbReference type="SMART" id="SM01196">
    <property type="entry name" value="FERM_C"/>
    <property type="match status" value="1"/>
</dbReference>
<dbReference type="SUPFAM" id="SSF54236">
    <property type="entry name" value="Ubiquitin-like"/>
    <property type="match status" value="1"/>
</dbReference>
<dbReference type="FunFam" id="1.20.80.10:FF:000002">
    <property type="entry name" value="radixin isoform X1"/>
    <property type="match status" value="1"/>
</dbReference>
<dbReference type="GO" id="GO:0003779">
    <property type="term" value="F:actin binding"/>
    <property type="evidence" value="ECO:0007669"/>
    <property type="project" value="InterPro"/>
</dbReference>
<dbReference type="InterPro" id="IPR000299">
    <property type="entry name" value="FERM_domain"/>
</dbReference>
<dbReference type="SUPFAM" id="SSF47031">
    <property type="entry name" value="Second domain of FERM"/>
    <property type="match status" value="1"/>
</dbReference>
<dbReference type="InterPro" id="IPR019749">
    <property type="entry name" value="Band_41_domain"/>
</dbReference>
<dbReference type="InterPro" id="IPR018980">
    <property type="entry name" value="FERM_PH-like_C"/>
</dbReference>
<dbReference type="PROSITE" id="PS00661">
    <property type="entry name" value="FERM_2"/>
    <property type="match status" value="1"/>
</dbReference>
<dbReference type="FunFam" id="2.30.29.30:FF:000003">
    <property type="entry name" value="Radixin isoform 1"/>
    <property type="match status" value="1"/>
</dbReference>
<dbReference type="InterPro" id="IPR011259">
    <property type="entry name" value="ERM_C_dom"/>
</dbReference>
<dbReference type="Gene3D" id="1.20.5.450">
    <property type="match status" value="1"/>
</dbReference>
<dbReference type="Proteomes" id="UP000095280">
    <property type="component" value="Unplaced"/>
</dbReference>
<dbReference type="PRINTS" id="PR00661">
    <property type="entry name" value="ERMFAMILY"/>
</dbReference>
<dbReference type="Gene3D" id="1.20.80.10">
    <property type="match status" value="1"/>
</dbReference>
<dbReference type="AlphaFoldDB" id="A0A1I8GCG6"/>
<evidence type="ECO:0000313" key="9">
    <source>
        <dbReference type="WBParaSite" id="maker-uti_cns_0001541-snap-gene-0.2-mRNA-1"/>
    </source>
</evidence>
<dbReference type="Pfam" id="PF00373">
    <property type="entry name" value="FERM_M"/>
    <property type="match status" value="1"/>
</dbReference>
<dbReference type="Gene3D" id="2.30.29.30">
    <property type="entry name" value="Pleckstrin-homology domain (PH domain)/Phosphotyrosine-binding domain (PTB)"/>
    <property type="match status" value="1"/>
</dbReference>
<keyword evidence="2" id="KW-1003">Cell membrane</keyword>
<dbReference type="InterPro" id="IPR035963">
    <property type="entry name" value="FERM_2"/>
</dbReference>
<dbReference type="Pfam" id="PF00769">
    <property type="entry name" value="ERM_C"/>
    <property type="match status" value="1"/>
</dbReference>
<evidence type="ECO:0000256" key="1">
    <source>
        <dbReference type="ARBA" id="ARBA00004202"/>
    </source>
</evidence>
<evidence type="ECO:0000259" key="7">
    <source>
        <dbReference type="PROSITE" id="PS50057"/>
    </source>
</evidence>
<dbReference type="InterPro" id="IPR029071">
    <property type="entry name" value="Ubiquitin-like_domsf"/>
</dbReference>
<evidence type="ECO:0000313" key="8">
    <source>
        <dbReference type="Proteomes" id="UP000095280"/>
    </source>
</evidence>
<reference evidence="9" key="1">
    <citation type="submission" date="2016-11" db="UniProtKB">
        <authorList>
            <consortium name="WormBaseParasite"/>
        </authorList>
    </citation>
    <scope>IDENTIFICATION</scope>
</reference>
<evidence type="ECO:0000256" key="3">
    <source>
        <dbReference type="ARBA" id="ARBA00023136"/>
    </source>
</evidence>
<name>A0A1I8GCG6_9PLAT</name>
<dbReference type="Gene3D" id="6.10.360.10">
    <property type="match status" value="1"/>
</dbReference>
<comment type="subcellular location">
    <subcellularLocation>
        <location evidence="1">Cell membrane</location>
        <topology evidence="1">Peripheral membrane protein</topology>
    </subcellularLocation>
</comment>
<keyword evidence="3 6" id="KW-0472">Membrane</keyword>
<dbReference type="PROSITE" id="PS50057">
    <property type="entry name" value="FERM_3"/>
    <property type="match status" value="1"/>
</dbReference>
<feature type="region of interest" description="Disordered" evidence="5">
    <location>
        <begin position="864"/>
        <end position="884"/>
    </location>
</feature>
<dbReference type="Pfam" id="PF09380">
    <property type="entry name" value="FERM_C"/>
    <property type="match status" value="1"/>
</dbReference>
<dbReference type="InterPro" id="IPR014352">
    <property type="entry name" value="FERM/acyl-CoA-bd_prot_sf"/>
</dbReference>
<keyword evidence="6" id="KW-0812">Transmembrane</keyword>
<dbReference type="FunFam" id="3.10.20.90:FF:000013">
    <property type="entry name" value="radixin isoform X1"/>
    <property type="match status" value="1"/>
</dbReference>